<proteinExistence type="predicted"/>
<keyword evidence="4" id="KW-1185">Reference proteome</keyword>
<organism evidence="3 4">
    <name type="scientific">Rhinocladiella mackenziei CBS 650.93</name>
    <dbReference type="NCBI Taxonomy" id="1442369"/>
    <lineage>
        <taxon>Eukaryota</taxon>
        <taxon>Fungi</taxon>
        <taxon>Dikarya</taxon>
        <taxon>Ascomycota</taxon>
        <taxon>Pezizomycotina</taxon>
        <taxon>Eurotiomycetes</taxon>
        <taxon>Chaetothyriomycetidae</taxon>
        <taxon>Chaetothyriales</taxon>
        <taxon>Herpotrichiellaceae</taxon>
        <taxon>Rhinocladiella</taxon>
    </lineage>
</organism>
<dbReference type="VEuPathDB" id="FungiDB:Z518_06641"/>
<evidence type="ECO:0000256" key="2">
    <source>
        <dbReference type="SAM" id="SignalP"/>
    </source>
</evidence>
<feature type="chain" id="PRO_5002244196" evidence="2">
    <location>
        <begin position="19"/>
        <end position="149"/>
    </location>
</feature>
<feature type="signal peptide" evidence="2">
    <location>
        <begin position="1"/>
        <end position="18"/>
    </location>
</feature>
<dbReference type="GeneID" id="25294712"/>
<sequence length="149" mass="15957">MFGSIFAVAALLLGATCAAECGAQPVQLVDPNLRFANVTLESPFQNFTVLQTSFRYPPDCGETSYRGSGRMKGMRTLTTGGDSGMGRAIVIAYLREGARVAINYPPSEEEEDAPVLSDFLTQEGLSIESSRYPHDPLLGPTAVAPRHSS</sequence>
<dbReference type="OrthoDB" id="47007at2759"/>
<gene>
    <name evidence="3" type="ORF">Z518_06641</name>
</gene>
<dbReference type="AlphaFoldDB" id="A0A0D2IIH3"/>
<dbReference type="SUPFAM" id="SSF51735">
    <property type="entry name" value="NAD(P)-binding Rossmann-fold domains"/>
    <property type="match status" value="1"/>
</dbReference>
<dbReference type="Proteomes" id="UP000053617">
    <property type="component" value="Unassembled WGS sequence"/>
</dbReference>
<reference evidence="3 4" key="1">
    <citation type="submission" date="2015-01" db="EMBL/GenBank/DDBJ databases">
        <title>The Genome Sequence of Rhinocladiella mackenzie CBS 650.93.</title>
        <authorList>
            <consortium name="The Broad Institute Genomics Platform"/>
            <person name="Cuomo C."/>
            <person name="de Hoog S."/>
            <person name="Gorbushina A."/>
            <person name="Stielow B."/>
            <person name="Teixiera M."/>
            <person name="Abouelleil A."/>
            <person name="Chapman S.B."/>
            <person name="Priest M."/>
            <person name="Young S.K."/>
            <person name="Wortman J."/>
            <person name="Nusbaum C."/>
            <person name="Birren B."/>
        </authorList>
    </citation>
    <scope>NUCLEOTIDE SEQUENCE [LARGE SCALE GENOMIC DNA]</scope>
    <source>
        <strain evidence="3 4">CBS 650.93</strain>
    </source>
</reference>
<dbReference type="Gene3D" id="3.40.50.720">
    <property type="entry name" value="NAD(P)-binding Rossmann-like Domain"/>
    <property type="match status" value="1"/>
</dbReference>
<evidence type="ECO:0000313" key="3">
    <source>
        <dbReference type="EMBL" id="KIX03091.1"/>
    </source>
</evidence>
<keyword evidence="2" id="KW-0732">Signal</keyword>
<dbReference type="STRING" id="1442369.A0A0D2IIH3"/>
<protein>
    <submittedName>
        <fullName evidence="3">Uncharacterized protein</fullName>
    </submittedName>
</protein>
<accession>A0A0D2IIH3</accession>
<feature type="region of interest" description="Disordered" evidence="1">
    <location>
        <begin position="128"/>
        <end position="149"/>
    </location>
</feature>
<dbReference type="InterPro" id="IPR036291">
    <property type="entry name" value="NAD(P)-bd_dom_sf"/>
</dbReference>
<dbReference type="HOGENOM" id="CLU_1750709_0_0_1"/>
<evidence type="ECO:0000313" key="4">
    <source>
        <dbReference type="Proteomes" id="UP000053617"/>
    </source>
</evidence>
<evidence type="ECO:0000256" key="1">
    <source>
        <dbReference type="SAM" id="MobiDB-lite"/>
    </source>
</evidence>
<dbReference type="RefSeq" id="XP_013270227.1">
    <property type="nucleotide sequence ID" value="XM_013414773.1"/>
</dbReference>
<name>A0A0D2IIH3_9EURO</name>
<dbReference type="EMBL" id="KN847479">
    <property type="protein sequence ID" value="KIX03091.1"/>
    <property type="molecule type" value="Genomic_DNA"/>
</dbReference>